<keyword evidence="4" id="KW-1133">Transmembrane helix</keyword>
<feature type="compositionally biased region" description="Low complexity" evidence="3">
    <location>
        <begin position="17"/>
        <end position="29"/>
    </location>
</feature>
<dbReference type="InterPro" id="IPR008405">
    <property type="entry name" value="ApoL"/>
</dbReference>
<gene>
    <name evidence="5" type="ORF">AMEX_G7491</name>
</gene>
<dbReference type="Proteomes" id="UP000752171">
    <property type="component" value="Unassembled WGS sequence"/>
</dbReference>
<dbReference type="GO" id="GO:0006869">
    <property type="term" value="P:lipid transport"/>
    <property type="evidence" value="ECO:0007669"/>
    <property type="project" value="InterPro"/>
</dbReference>
<dbReference type="EMBL" id="JAICCE010000005">
    <property type="protein sequence ID" value="KAG9277483.1"/>
    <property type="molecule type" value="Genomic_DNA"/>
</dbReference>
<feature type="transmembrane region" description="Helical" evidence="4">
    <location>
        <begin position="251"/>
        <end position="274"/>
    </location>
</feature>
<comment type="caution">
    <text evidence="5">The sequence shown here is derived from an EMBL/GenBank/DDBJ whole genome shotgun (WGS) entry which is preliminary data.</text>
</comment>
<evidence type="ECO:0000256" key="1">
    <source>
        <dbReference type="ARBA" id="ARBA00010090"/>
    </source>
</evidence>
<dbReference type="AlphaFoldDB" id="A0A8T2LZM6"/>
<dbReference type="GO" id="GO:0016020">
    <property type="term" value="C:membrane"/>
    <property type="evidence" value="ECO:0007669"/>
    <property type="project" value="TreeGrafter"/>
</dbReference>
<dbReference type="PANTHER" id="PTHR14096">
    <property type="entry name" value="APOLIPOPROTEIN L"/>
    <property type="match status" value="1"/>
</dbReference>
<evidence type="ECO:0000256" key="2">
    <source>
        <dbReference type="SAM" id="Coils"/>
    </source>
</evidence>
<organism evidence="5 6">
    <name type="scientific">Astyanax mexicanus</name>
    <name type="common">Blind cave fish</name>
    <name type="synonym">Astyanax fasciatus mexicanus</name>
    <dbReference type="NCBI Taxonomy" id="7994"/>
    <lineage>
        <taxon>Eukaryota</taxon>
        <taxon>Metazoa</taxon>
        <taxon>Chordata</taxon>
        <taxon>Craniata</taxon>
        <taxon>Vertebrata</taxon>
        <taxon>Euteleostomi</taxon>
        <taxon>Actinopterygii</taxon>
        <taxon>Neopterygii</taxon>
        <taxon>Teleostei</taxon>
        <taxon>Ostariophysi</taxon>
        <taxon>Characiformes</taxon>
        <taxon>Characoidei</taxon>
        <taxon>Acestrorhamphidae</taxon>
        <taxon>Acestrorhamphinae</taxon>
        <taxon>Astyanax</taxon>
    </lineage>
</organism>
<dbReference type="GO" id="GO:0042157">
    <property type="term" value="P:lipoprotein metabolic process"/>
    <property type="evidence" value="ECO:0007669"/>
    <property type="project" value="InterPro"/>
</dbReference>
<keyword evidence="4" id="KW-0472">Membrane</keyword>
<keyword evidence="4" id="KW-0812">Transmembrane</keyword>
<feature type="region of interest" description="Disordered" evidence="3">
    <location>
        <begin position="17"/>
        <end position="68"/>
    </location>
</feature>
<reference evidence="5 6" key="1">
    <citation type="submission" date="2021-07" db="EMBL/GenBank/DDBJ databases">
        <authorList>
            <person name="Imarazene B."/>
            <person name="Zahm M."/>
            <person name="Klopp C."/>
            <person name="Cabau C."/>
            <person name="Beille S."/>
            <person name="Jouanno E."/>
            <person name="Castinel A."/>
            <person name="Lluch J."/>
            <person name="Gil L."/>
            <person name="Kuchtly C."/>
            <person name="Lopez Roques C."/>
            <person name="Donnadieu C."/>
            <person name="Parrinello H."/>
            <person name="Journot L."/>
            <person name="Du K."/>
            <person name="Schartl M."/>
            <person name="Retaux S."/>
            <person name="Guiguen Y."/>
        </authorList>
    </citation>
    <scope>NUCLEOTIDE SEQUENCE [LARGE SCALE GENOMIC DNA]</scope>
    <source>
        <strain evidence="5">Pach_M1</strain>
        <tissue evidence="5">Testis</tissue>
    </source>
</reference>
<dbReference type="GO" id="GO:0005576">
    <property type="term" value="C:extracellular region"/>
    <property type="evidence" value="ECO:0007669"/>
    <property type="project" value="InterPro"/>
</dbReference>
<keyword evidence="2" id="KW-0175">Coiled coil</keyword>
<protein>
    <submittedName>
        <fullName evidence="5">Apolipoprotein L6-like</fullName>
    </submittedName>
</protein>
<evidence type="ECO:0000256" key="4">
    <source>
        <dbReference type="SAM" id="Phobius"/>
    </source>
</evidence>
<name>A0A8T2LZM6_ASTMX</name>
<sequence>MQIDVAWSQWERLALSQLQLSTPTQPQPTKMSKPVPKPRKNPPVNPGEPSPTSNTPTYADAKPPIITTKPKRNVIVSGQPSPDMVPSISLAGQQSRVQLIVKSINAMEVNAVKSRTLPSITGAPNPSDIDTVTLERVTERVTITGSLWNKGTGSPSFFIPAANWSMPDMEDNEDLMEWWHNVEPWENVPNCHHLPKNKAAKTFTKKARHVKKAVRLYDFLLSEREDTLRGLTDELSGVADNLTKVYKGAKIAGITGGAAGAAGVAAAVGGILLAPLTLGASLAVTAVGVGVAAAGGVTGASAAITNKVNRDNDRKKVEKILQDFTTEIEDIENCVMFIRSGIKYLNSHNLSELHGVDQEVVKVAKVAGVAGRNTLAICAFSKASGVIQGFALGMDIHFTTNDKQKLKKGSETKFAKQIREVAEKMKASLDELMKVKNDLKSADL</sequence>
<dbReference type="Pfam" id="PF05461">
    <property type="entry name" value="ApoL"/>
    <property type="match status" value="1"/>
</dbReference>
<feature type="coiled-coil region" evidence="2">
    <location>
        <begin position="415"/>
        <end position="442"/>
    </location>
</feature>
<proteinExistence type="inferred from homology"/>
<evidence type="ECO:0000256" key="3">
    <source>
        <dbReference type="SAM" id="MobiDB-lite"/>
    </source>
</evidence>
<evidence type="ECO:0000313" key="6">
    <source>
        <dbReference type="Proteomes" id="UP000752171"/>
    </source>
</evidence>
<feature type="transmembrane region" description="Helical" evidence="4">
    <location>
        <begin position="280"/>
        <end position="305"/>
    </location>
</feature>
<dbReference type="GO" id="GO:0008289">
    <property type="term" value="F:lipid binding"/>
    <property type="evidence" value="ECO:0007669"/>
    <property type="project" value="InterPro"/>
</dbReference>
<accession>A0A8T2LZM6</accession>
<dbReference type="PANTHER" id="PTHR14096:SF59">
    <property type="entry name" value="APOLIPOPROTEIN L, 1 ISOFORM X1"/>
    <property type="match status" value="1"/>
</dbReference>
<comment type="similarity">
    <text evidence="1">Belongs to the apolipoprotein L family.</text>
</comment>
<evidence type="ECO:0000313" key="5">
    <source>
        <dbReference type="EMBL" id="KAG9277483.1"/>
    </source>
</evidence>